<dbReference type="Proteomes" id="UP000836788">
    <property type="component" value="Chromosome 5"/>
</dbReference>
<sequence length="150" mass="16620">MTTRYNGSVATMVVQSHNHDSPLDISVDNDYPFQIHGSLHDPEVIQTGTSTERPRRGAQSAQPQSSKTIDVFKMKTTFAKPPSFRSFRPTCIHTKFLNQIKCESGGSGLEADDIIQEPFAPRHAALQEGLFFPSPVSVVEEDVSSYDFFG</sequence>
<organism evidence="2">
    <name type="scientific">Phaeodactylum tricornutum</name>
    <name type="common">Diatom</name>
    <dbReference type="NCBI Taxonomy" id="2850"/>
    <lineage>
        <taxon>Eukaryota</taxon>
        <taxon>Sar</taxon>
        <taxon>Stramenopiles</taxon>
        <taxon>Ochrophyta</taxon>
        <taxon>Bacillariophyta</taxon>
        <taxon>Bacillariophyceae</taxon>
        <taxon>Bacillariophycidae</taxon>
        <taxon>Naviculales</taxon>
        <taxon>Phaeodactylaceae</taxon>
        <taxon>Phaeodactylum</taxon>
    </lineage>
</organism>
<accession>A0A8J9TVN1</accession>
<proteinExistence type="predicted"/>
<evidence type="ECO:0000256" key="1">
    <source>
        <dbReference type="SAM" id="MobiDB-lite"/>
    </source>
</evidence>
<gene>
    <name evidence="2" type="ORF">PTTT1_LOCUS43170</name>
</gene>
<evidence type="ECO:0000313" key="2">
    <source>
        <dbReference type="EMBL" id="CAG9289920.1"/>
    </source>
</evidence>
<protein>
    <submittedName>
        <fullName evidence="2">Uncharacterized protein</fullName>
    </submittedName>
</protein>
<reference evidence="2" key="1">
    <citation type="submission" date="2022-02" db="EMBL/GenBank/DDBJ databases">
        <authorList>
            <person name="Giguere J D."/>
        </authorList>
    </citation>
    <scope>NUCLEOTIDE SEQUENCE</scope>
    <source>
        <strain evidence="2">CCAP 1055/1</strain>
    </source>
</reference>
<dbReference type="EMBL" id="OU594946">
    <property type="protein sequence ID" value="CAG9289920.1"/>
    <property type="molecule type" value="Genomic_DNA"/>
</dbReference>
<feature type="region of interest" description="Disordered" evidence="1">
    <location>
        <begin position="39"/>
        <end position="67"/>
    </location>
</feature>
<dbReference type="AlphaFoldDB" id="A0A8J9TVN1"/>
<name>A0A8J9TVN1_PHATR</name>